<evidence type="ECO:0000313" key="6">
    <source>
        <dbReference type="Proteomes" id="UP000527815"/>
    </source>
</evidence>
<accession>A0A7K4N2G8</accession>
<feature type="non-terminal residue" evidence="4">
    <location>
        <position position="1"/>
    </location>
</feature>
<dbReference type="PRINTS" id="PR00469">
    <property type="entry name" value="PNDRDTASEII"/>
</dbReference>
<dbReference type="AlphaFoldDB" id="A0A7K4N2G8"/>
<evidence type="ECO:0000256" key="2">
    <source>
        <dbReference type="ARBA" id="ARBA00023002"/>
    </source>
</evidence>
<dbReference type="EMBL" id="JACASZ010000035">
    <property type="protein sequence ID" value="NWJ77426.1"/>
    <property type="molecule type" value="Genomic_DNA"/>
</dbReference>
<keyword evidence="1" id="KW-0285">Flavoprotein</keyword>
<reference evidence="6 7" key="1">
    <citation type="journal article" date="2019" name="Environ. Microbiol.">
        <title>Genomics insights into ecotype formation of ammonia-oxidizing archaea in the deep ocean.</title>
        <authorList>
            <person name="Wang Y."/>
            <person name="Huang J.M."/>
            <person name="Cui G.J."/>
            <person name="Nunoura T."/>
            <person name="Takaki Y."/>
            <person name="Li W.L."/>
            <person name="Li J."/>
            <person name="Gao Z.M."/>
            <person name="Takai K."/>
            <person name="Zhang A.Q."/>
            <person name="Stepanauskas R."/>
        </authorList>
    </citation>
    <scope>NUCLEOTIDE SEQUENCE [LARGE SCALE GENOMIC DNA]</scope>
    <source>
        <strain evidence="4 6">D1b</strain>
        <strain evidence="5 7">L19b</strain>
    </source>
</reference>
<evidence type="ECO:0000256" key="1">
    <source>
        <dbReference type="ARBA" id="ARBA00022630"/>
    </source>
</evidence>
<dbReference type="PRINTS" id="PR00368">
    <property type="entry name" value="FADPNR"/>
</dbReference>
<dbReference type="SUPFAM" id="SSF51905">
    <property type="entry name" value="FAD/NAD(P)-binding domain"/>
    <property type="match status" value="1"/>
</dbReference>
<dbReference type="InterPro" id="IPR023753">
    <property type="entry name" value="FAD/NAD-binding_dom"/>
</dbReference>
<evidence type="ECO:0000313" key="4">
    <source>
        <dbReference type="EMBL" id="NWJ77426.1"/>
    </source>
</evidence>
<organism evidence="4 6">
    <name type="scientific">Marine Group I thaumarchaeote</name>
    <dbReference type="NCBI Taxonomy" id="2511932"/>
    <lineage>
        <taxon>Archaea</taxon>
        <taxon>Nitrososphaerota</taxon>
        <taxon>Marine Group I</taxon>
    </lineage>
</organism>
<evidence type="ECO:0000313" key="7">
    <source>
        <dbReference type="Proteomes" id="UP000586694"/>
    </source>
</evidence>
<dbReference type="Proteomes" id="UP000527815">
    <property type="component" value="Unassembled WGS sequence"/>
</dbReference>
<reference evidence="4" key="2">
    <citation type="submission" date="2020-06" db="EMBL/GenBank/DDBJ databases">
        <authorList>
            <person name="Wang Y."/>
        </authorList>
    </citation>
    <scope>NUCLEOTIDE SEQUENCE</scope>
    <source>
        <strain evidence="4">D1b</strain>
        <strain evidence="5">L19b</strain>
    </source>
</reference>
<dbReference type="EMBL" id="JACASU010000079">
    <property type="protein sequence ID" value="NWK00036.1"/>
    <property type="molecule type" value="Genomic_DNA"/>
</dbReference>
<feature type="domain" description="FAD/NAD(P)-binding" evidence="3">
    <location>
        <begin position="2"/>
        <end position="99"/>
    </location>
</feature>
<dbReference type="Gene3D" id="3.50.50.60">
    <property type="entry name" value="FAD/NAD(P)-binding domain"/>
    <property type="match status" value="2"/>
</dbReference>
<comment type="caution">
    <text evidence="4">The sequence shown here is derived from an EMBL/GenBank/DDBJ whole genome shotgun (WGS) entry which is preliminary data.</text>
</comment>
<dbReference type="Pfam" id="PF07992">
    <property type="entry name" value="Pyr_redox_2"/>
    <property type="match status" value="1"/>
</dbReference>
<dbReference type="GO" id="GO:0016491">
    <property type="term" value="F:oxidoreductase activity"/>
    <property type="evidence" value="ECO:0007669"/>
    <property type="project" value="UniProtKB-KW"/>
</dbReference>
<protein>
    <submittedName>
        <fullName evidence="4">FAD-dependent oxidoreductase</fullName>
    </submittedName>
</protein>
<evidence type="ECO:0000313" key="5">
    <source>
        <dbReference type="EMBL" id="NWK00036.1"/>
    </source>
</evidence>
<dbReference type="PANTHER" id="PTHR48105">
    <property type="entry name" value="THIOREDOXIN REDUCTASE 1-RELATED-RELATED"/>
    <property type="match status" value="1"/>
</dbReference>
<dbReference type="InterPro" id="IPR050097">
    <property type="entry name" value="Ferredoxin-NADP_redctase_2"/>
</dbReference>
<name>A0A7K4N2G8_9ARCH</name>
<sequence length="117" mass="12937">SNEKIKVHFNCTVEDIQGDQKFQKVILKNVKNDEKITLEAGGLFVAIGHEPNSKILEDQVELDENGYVVLKNNTETSIPGVFCAGDVHDHRYRQAVTAAGFGCMAAIDADKYLAEQK</sequence>
<gene>
    <name evidence="5" type="ORF">HX802_05235</name>
    <name evidence="4" type="ORF">HX865_02835</name>
</gene>
<evidence type="ECO:0000259" key="3">
    <source>
        <dbReference type="Pfam" id="PF07992"/>
    </source>
</evidence>
<proteinExistence type="predicted"/>
<dbReference type="Proteomes" id="UP000586694">
    <property type="component" value="Unassembled WGS sequence"/>
</dbReference>
<dbReference type="InterPro" id="IPR036188">
    <property type="entry name" value="FAD/NAD-bd_sf"/>
</dbReference>
<keyword evidence="2" id="KW-0560">Oxidoreductase</keyword>